<keyword evidence="5" id="KW-1185">Reference proteome</keyword>
<dbReference type="InterPro" id="IPR054612">
    <property type="entry name" value="Phage_capsid-like_C"/>
</dbReference>
<dbReference type="Gene3D" id="3.30.2400.10">
    <property type="entry name" value="Major capsid protein gp5"/>
    <property type="match status" value="1"/>
</dbReference>
<protein>
    <recommendedName>
        <fullName evidence="3">Phage capsid-like C-terminal domain-containing protein</fullName>
    </recommendedName>
</protein>
<comment type="subcellular location">
    <subcellularLocation>
        <location evidence="1">Virion</location>
    </subcellularLocation>
</comment>
<dbReference type="EMBL" id="CP022743">
    <property type="protein sequence ID" value="ASU34408.1"/>
    <property type="molecule type" value="Genomic_DNA"/>
</dbReference>
<keyword evidence="2" id="KW-0175">Coiled coil</keyword>
<dbReference type="NCBIfam" id="TIGR01554">
    <property type="entry name" value="major_cap_HK97"/>
    <property type="match status" value="1"/>
</dbReference>
<evidence type="ECO:0000256" key="2">
    <source>
        <dbReference type="SAM" id="Coils"/>
    </source>
</evidence>
<evidence type="ECO:0000313" key="4">
    <source>
        <dbReference type="EMBL" id="ASU34408.1"/>
    </source>
</evidence>
<reference evidence="4 5" key="1">
    <citation type="submission" date="2017-08" db="EMBL/GenBank/DDBJ databases">
        <title>Complete genome sequence of Mucilaginibacter sp. strain BJC16-A31.</title>
        <authorList>
            <consortium name="Henan University of Science and Technology"/>
            <person name="You X."/>
        </authorList>
    </citation>
    <scope>NUCLEOTIDE SEQUENCE [LARGE SCALE GENOMIC DNA]</scope>
    <source>
        <strain evidence="4 5">BJC16-A31</strain>
    </source>
</reference>
<evidence type="ECO:0000256" key="1">
    <source>
        <dbReference type="ARBA" id="ARBA00004328"/>
    </source>
</evidence>
<dbReference type="Pfam" id="PF05065">
    <property type="entry name" value="Phage_capsid"/>
    <property type="match status" value="1"/>
</dbReference>
<dbReference type="SUPFAM" id="SSF56563">
    <property type="entry name" value="Major capsid protein gp5"/>
    <property type="match status" value="1"/>
</dbReference>
<gene>
    <name evidence="4" type="ORF">MuYL_2521</name>
</gene>
<dbReference type="KEGG" id="muc:MuYL_2521"/>
<dbReference type="RefSeq" id="WP_094570768.1">
    <property type="nucleotide sequence ID" value="NZ_CP022743.1"/>
</dbReference>
<evidence type="ECO:0000259" key="3">
    <source>
        <dbReference type="Pfam" id="PF05065"/>
    </source>
</evidence>
<feature type="coiled-coil region" evidence="2">
    <location>
        <begin position="45"/>
        <end position="91"/>
    </location>
</feature>
<proteinExistence type="predicted"/>
<dbReference type="InterPro" id="IPR024455">
    <property type="entry name" value="Phage_capsid"/>
</dbReference>
<dbReference type="AlphaFoldDB" id="A0A223NXT7"/>
<dbReference type="Proteomes" id="UP000215002">
    <property type="component" value="Chromosome"/>
</dbReference>
<name>A0A223NXT7_9SPHI</name>
<dbReference type="OrthoDB" id="637859at2"/>
<feature type="domain" description="Phage capsid-like C-terminal" evidence="3">
    <location>
        <begin position="174"/>
        <end position="427"/>
    </location>
</feature>
<accession>A0A223NXT7</accession>
<dbReference type="Gene3D" id="3.30.2320.10">
    <property type="entry name" value="hypothetical protein PF0899 domain"/>
    <property type="match status" value="1"/>
</dbReference>
<sequence length="432" mass="47547">MFKILTKDEFDALTHAQQNYYMQQKKEHDDKEAKKLADDSAKVAVDAMKAEIQAENQKLIDALKAENKTALDALSAENKEKLDALEVAMKRAKKGEGKLRMKGFSDHIIEKLSTPEGEAMIKEFFAGQKSKFQVKIGDDLDPEFDATIKAMGVPAGGVAPEFTPIVGPGHDEFHARNIIPVFPTTSNAIKFIQYVVDGTPGLGFGTVAVGAQKPSVNYIPTVKTANVHKIAGLLDVPDELLDDVVGFRAWIAYELPKAYMDAEDLLYYKGDGTGENHLGLWYQASNQSFPQGSVTAASNTIDKITAGITEVRKLKRATSAVVLSPVAWQEIFINKGTTKEYTYPIILDAMGVMRIGGVPIFWSNVFADGEGLVGDFAHGTAIFQRKAMQIGYFDQNKDNVEKNVVTIRLEGRTALPIFYPESFKRLQLTVTT</sequence>
<evidence type="ECO:0000313" key="5">
    <source>
        <dbReference type="Proteomes" id="UP000215002"/>
    </source>
</evidence>
<organism evidence="4 5">
    <name type="scientific">Mucilaginibacter xinganensis</name>
    <dbReference type="NCBI Taxonomy" id="1234841"/>
    <lineage>
        <taxon>Bacteria</taxon>
        <taxon>Pseudomonadati</taxon>
        <taxon>Bacteroidota</taxon>
        <taxon>Sphingobacteriia</taxon>
        <taxon>Sphingobacteriales</taxon>
        <taxon>Sphingobacteriaceae</taxon>
        <taxon>Mucilaginibacter</taxon>
    </lineage>
</organism>